<dbReference type="NCBIfam" id="TIGR00879">
    <property type="entry name" value="SP"/>
    <property type="match status" value="1"/>
</dbReference>
<evidence type="ECO:0000256" key="2">
    <source>
        <dbReference type="ARBA" id="ARBA00010992"/>
    </source>
</evidence>
<evidence type="ECO:0000256" key="5">
    <source>
        <dbReference type="ARBA" id="ARBA00022989"/>
    </source>
</evidence>
<dbReference type="InterPro" id="IPR005829">
    <property type="entry name" value="Sugar_transporter_CS"/>
</dbReference>
<comment type="similarity">
    <text evidence="2 8">Belongs to the major facilitator superfamily. Sugar transporter (TC 2.A.1.1) family.</text>
</comment>
<evidence type="ECO:0000256" key="8">
    <source>
        <dbReference type="RuleBase" id="RU003346"/>
    </source>
</evidence>
<dbReference type="PROSITE" id="PS00217">
    <property type="entry name" value="SUGAR_TRANSPORT_2"/>
    <property type="match status" value="1"/>
</dbReference>
<dbReference type="AlphaFoldDB" id="A0A9P7RWZ5"/>
<feature type="transmembrane region" description="Helical" evidence="9">
    <location>
        <begin position="144"/>
        <end position="164"/>
    </location>
</feature>
<keyword evidence="6 9" id="KW-0472">Membrane</keyword>
<feature type="transmembrane region" description="Helical" evidence="9">
    <location>
        <begin position="69"/>
        <end position="92"/>
    </location>
</feature>
<feature type="transmembrane region" description="Helical" evidence="9">
    <location>
        <begin position="170"/>
        <end position="188"/>
    </location>
</feature>
<dbReference type="GeneID" id="66079462"/>
<dbReference type="InterPro" id="IPR005828">
    <property type="entry name" value="MFS_sugar_transport-like"/>
</dbReference>
<protein>
    <recommendedName>
        <fullName evidence="10">Major facilitator superfamily (MFS) profile domain-containing protein</fullName>
    </recommendedName>
</protein>
<evidence type="ECO:0000259" key="10">
    <source>
        <dbReference type="PROSITE" id="PS50850"/>
    </source>
</evidence>
<dbReference type="Pfam" id="PF00083">
    <property type="entry name" value="Sugar_tr"/>
    <property type="match status" value="1"/>
</dbReference>
<dbReference type="InterPro" id="IPR020846">
    <property type="entry name" value="MFS_dom"/>
</dbReference>
<dbReference type="RefSeq" id="XP_043007814.1">
    <property type="nucleotide sequence ID" value="XM_043155348.1"/>
</dbReference>
<evidence type="ECO:0000256" key="4">
    <source>
        <dbReference type="ARBA" id="ARBA00022692"/>
    </source>
</evidence>
<feature type="transmembrane region" description="Helical" evidence="9">
    <location>
        <begin position="335"/>
        <end position="353"/>
    </location>
</feature>
<name>A0A9P7RWZ5_9AGAR</name>
<evidence type="ECO:0000256" key="7">
    <source>
        <dbReference type="ARBA" id="ARBA00049119"/>
    </source>
</evidence>
<dbReference type="FunFam" id="1.20.1250.20:FF:000026">
    <property type="entry name" value="MFS quinate transporter QutD"/>
    <property type="match status" value="1"/>
</dbReference>
<feature type="transmembrane region" description="Helical" evidence="9">
    <location>
        <begin position="501"/>
        <end position="519"/>
    </location>
</feature>
<accession>A0A9P7RWZ5</accession>
<feature type="transmembrane region" description="Helical" evidence="9">
    <location>
        <begin position="405"/>
        <end position="423"/>
    </location>
</feature>
<comment type="subcellular location">
    <subcellularLocation>
        <location evidence="1">Membrane</location>
        <topology evidence="1">Multi-pass membrane protein</topology>
    </subcellularLocation>
</comment>
<dbReference type="Gene3D" id="1.20.1250.20">
    <property type="entry name" value="MFS general substrate transporter like domains"/>
    <property type="match status" value="1"/>
</dbReference>
<dbReference type="PRINTS" id="PR00171">
    <property type="entry name" value="SUGRTRNSPORT"/>
</dbReference>
<dbReference type="InterPro" id="IPR003663">
    <property type="entry name" value="Sugar/inositol_transpt"/>
</dbReference>
<keyword evidence="12" id="KW-1185">Reference proteome</keyword>
<feature type="transmembrane region" description="Helical" evidence="9">
    <location>
        <begin position="472"/>
        <end position="495"/>
    </location>
</feature>
<evidence type="ECO:0000256" key="6">
    <source>
        <dbReference type="ARBA" id="ARBA00023136"/>
    </source>
</evidence>
<evidence type="ECO:0000256" key="3">
    <source>
        <dbReference type="ARBA" id="ARBA00022448"/>
    </source>
</evidence>
<evidence type="ECO:0000256" key="1">
    <source>
        <dbReference type="ARBA" id="ARBA00004141"/>
    </source>
</evidence>
<reference evidence="11" key="1">
    <citation type="journal article" date="2021" name="Genome Biol. Evol.">
        <title>The assembled and annotated genome of the fairy-ring fungus Marasmius oreades.</title>
        <authorList>
            <person name="Hiltunen M."/>
            <person name="Ament-Velasquez S.L."/>
            <person name="Johannesson H."/>
        </authorList>
    </citation>
    <scope>NUCLEOTIDE SEQUENCE</scope>
    <source>
        <strain evidence="11">03SP1</strain>
    </source>
</reference>
<organism evidence="11 12">
    <name type="scientific">Marasmius oreades</name>
    <name type="common">fairy-ring Marasmius</name>
    <dbReference type="NCBI Taxonomy" id="181124"/>
    <lineage>
        <taxon>Eukaryota</taxon>
        <taxon>Fungi</taxon>
        <taxon>Dikarya</taxon>
        <taxon>Basidiomycota</taxon>
        <taxon>Agaricomycotina</taxon>
        <taxon>Agaricomycetes</taxon>
        <taxon>Agaricomycetidae</taxon>
        <taxon>Agaricales</taxon>
        <taxon>Marasmiineae</taxon>
        <taxon>Marasmiaceae</taxon>
        <taxon>Marasmius</taxon>
    </lineage>
</organism>
<evidence type="ECO:0000313" key="11">
    <source>
        <dbReference type="EMBL" id="KAG7091344.1"/>
    </source>
</evidence>
<dbReference type="InterPro" id="IPR050360">
    <property type="entry name" value="MFS_Sugar_Transporters"/>
</dbReference>
<dbReference type="GO" id="GO:0005351">
    <property type="term" value="F:carbohydrate:proton symporter activity"/>
    <property type="evidence" value="ECO:0007669"/>
    <property type="project" value="TreeGrafter"/>
</dbReference>
<keyword evidence="4 9" id="KW-0812">Transmembrane</keyword>
<dbReference type="PANTHER" id="PTHR48022:SF14">
    <property type="entry name" value="MAJOR FACILITATOR SUPERFAMILY (MFS) PROFILE DOMAIN-CONTAINING PROTEIN-RELATED"/>
    <property type="match status" value="1"/>
</dbReference>
<dbReference type="SUPFAM" id="SSF103473">
    <property type="entry name" value="MFS general substrate transporter"/>
    <property type="match status" value="1"/>
</dbReference>
<dbReference type="EMBL" id="CM032186">
    <property type="protein sequence ID" value="KAG7091344.1"/>
    <property type="molecule type" value="Genomic_DNA"/>
</dbReference>
<feature type="transmembrane region" description="Helical" evidence="9">
    <location>
        <begin position="232"/>
        <end position="251"/>
    </location>
</feature>
<dbReference type="OrthoDB" id="8120565at2759"/>
<dbReference type="InterPro" id="IPR036259">
    <property type="entry name" value="MFS_trans_sf"/>
</dbReference>
<feature type="transmembrane region" description="Helical" evidence="9">
    <location>
        <begin position="373"/>
        <end position="393"/>
    </location>
</feature>
<keyword evidence="3 8" id="KW-0813">Transport</keyword>
<sequence length="570" mass="62533">MTTEPRTANAVDYNRVSLEQERHRLLESTDPEEHENACLGRGRFTLHKDGTYSYSYGPTGFRGLKHNSYALYCALFASIGGLSFGYDQGVIANVLVMKDFVARWPITALQKGAMTAVLELGALMGALIAGVFTDRYSRGSSMFVACLVFCIGSAFQCGATRLGHLFLGRAIGGVGVGALSMLSPLYMAEISPPEVRGSLLALEQFSIVLGVVLGFWLGFFTREFEGTASWRIPLGFQIIPGIILLFGCLILPPSPRLLVLQGRIGNARSVLAKLRSRTQSDPLIHLELLEMRVEAVTIQRTFGGEMTSSVKGSNIYRELRTWGTLFEDRYRDRTWIGILMMVFQQWSGINALLYYGPTLVGSIGFTGDTTTLLVSGGIGIVQFFAVFPTISFIDQWGRKPLLKGGSIIMACSHSLISALVLMFHDSWSQNPIPTWMAVGCIYVFTAAYGLSFGPIGWVLPSEVFPLSMRSRGVALSTASNWLNNFLIGLITPVAFEYSPAGTFLIFAAACFTAYLWASWRVPETANVSLEEVDSMFKSSAGRDELALRRQIEEDLGLNDLVRSLGSSTWS</sequence>
<comment type="caution">
    <text evidence="11">The sequence shown here is derived from an EMBL/GenBank/DDBJ whole genome shotgun (WGS) entry which is preliminary data.</text>
</comment>
<feature type="domain" description="Major facilitator superfamily (MFS) profile" evidence="10">
    <location>
        <begin position="73"/>
        <end position="525"/>
    </location>
</feature>
<gene>
    <name evidence="11" type="ORF">E1B28_010386</name>
</gene>
<evidence type="ECO:0000256" key="9">
    <source>
        <dbReference type="SAM" id="Phobius"/>
    </source>
</evidence>
<dbReference type="PANTHER" id="PTHR48022">
    <property type="entry name" value="PLASTIDIC GLUCOSE TRANSPORTER 4"/>
    <property type="match status" value="1"/>
</dbReference>
<feature type="transmembrane region" description="Helical" evidence="9">
    <location>
        <begin position="200"/>
        <end position="220"/>
    </location>
</feature>
<evidence type="ECO:0000313" key="12">
    <source>
        <dbReference type="Proteomes" id="UP001049176"/>
    </source>
</evidence>
<keyword evidence="5 9" id="KW-1133">Transmembrane helix</keyword>
<feature type="transmembrane region" description="Helical" evidence="9">
    <location>
        <begin position="112"/>
        <end position="132"/>
    </location>
</feature>
<dbReference type="GO" id="GO:0016020">
    <property type="term" value="C:membrane"/>
    <property type="evidence" value="ECO:0007669"/>
    <property type="project" value="UniProtKB-SubCell"/>
</dbReference>
<proteinExistence type="inferred from homology"/>
<dbReference type="Proteomes" id="UP001049176">
    <property type="component" value="Chromosome 6"/>
</dbReference>
<comment type="catalytic activity">
    <reaction evidence="7">
        <text>myo-inositol(out) + H(+)(out) = myo-inositol(in) + H(+)(in)</text>
        <dbReference type="Rhea" id="RHEA:60364"/>
        <dbReference type="ChEBI" id="CHEBI:15378"/>
        <dbReference type="ChEBI" id="CHEBI:17268"/>
    </reaction>
</comment>
<feature type="transmembrane region" description="Helical" evidence="9">
    <location>
        <begin position="435"/>
        <end position="460"/>
    </location>
</feature>
<dbReference type="PROSITE" id="PS50850">
    <property type="entry name" value="MFS"/>
    <property type="match status" value="1"/>
</dbReference>